<feature type="region of interest" description="Disordered" evidence="5">
    <location>
        <begin position="542"/>
        <end position="568"/>
    </location>
</feature>
<dbReference type="Pfam" id="PF07690">
    <property type="entry name" value="MFS_1"/>
    <property type="match status" value="1"/>
</dbReference>
<feature type="non-terminal residue" evidence="8">
    <location>
        <position position="568"/>
    </location>
</feature>
<dbReference type="AlphaFoldDB" id="A0A3E2HLS7"/>
<feature type="transmembrane region" description="Helical" evidence="6">
    <location>
        <begin position="37"/>
        <end position="56"/>
    </location>
</feature>
<dbReference type="Proteomes" id="UP000258309">
    <property type="component" value="Unassembled WGS sequence"/>
</dbReference>
<keyword evidence="2 6" id="KW-0812">Transmembrane</keyword>
<dbReference type="GO" id="GO:0022857">
    <property type="term" value="F:transmembrane transporter activity"/>
    <property type="evidence" value="ECO:0007669"/>
    <property type="project" value="InterPro"/>
</dbReference>
<evidence type="ECO:0000256" key="4">
    <source>
        <dbReference type="ARBA" id="ARBA00023136"/>
    </source>
</evidence>
<dbReference type="PANTHER" id="PTHR23501:SF199">
    <property type="entry name" value="MFS EFFLUX TRANSPORTER INPD-RELATED"/>
    <property type="match status" value="1"/>
</dbReference>
<feature type="transmembrane region" description="Helical" evidence="6">
    <location>
        <begin position="349"/>
        <end position="372"/>
    </location>
</feature>
<feature type="transmembrane region" description="Helical" evidence="6">
    <location>
        <begin position="275"/>
        <end position="295"/>
    </location>
</feature>
<dbReference type="GO" id="GO:0005886">
    <property type="term" value="C:plasma membrane"/>
    <property type="evidence" value="ECO:0007669"/>
    <property type="project" value="TreeGrafter"/>
</dbReference>
<feature type="transmembrane region" description="Helical" evidence="6">
    <location>
        <begin position="242"/>
        <end position="263"/>
    </location>
</feature>
<dbReference type="EMBL" id="NCSJ02000024">
    <property type="protein sequence ID" value="RFU34193.1"/>
    <property type="molecule type" value="Genomic_DNA"/>
</dbReference>
<proteinExistence type="predicted"/>
<organism evidence="8 9">
    <name type="scientific">Scytalidium lignicola</name>
    <name type="common">Hyphomycete</name>
    <dbReference type="NCBI Taxonomy" id="5539"/>
    <lineage>
        <taxon>Eukaryota</taxon>
        <taxon>Fungi</taxon>
        <taxon>Dikarya</taxon>
        <taxon>Ascomycota</taxon>
        <taxon>Pezizomycotina</taxon>
        <taxon>Leotiomycetes</taxon>
        <taxon>Leotiomycetes incertae sedis</taxon>
        <taxon>Scytalidium</taxon>
    </lineage>
</organism>
<feature type="transmembrane region" description="Helical" evidence="6">
    <location>
        <begin position="438"/>
        <end position="465"/>
    </location>
</feature>
<feature type="transmembrane region" description="Helical" evidence="6">
    <location>
        <begin position="379"/>
        <end position="397"/>
    </location>
</feature>
<keyword evidence="4 6" id="KW-0472">Membrane</keyword>
<name>A0A3E2HLS7_SCYLI</name>
<evidence type="ECO:0000256" key="6">
    <source>
        <dbReference type="SAM" id="Phobius"/>
    </source>
</evidence>
<gene>
    <name evidence="8" type="ORF">B7463_g2171</name>
</gene>
<dbReference type="Gene3D" id="1.20.1250.20">
    <property type="entry name" value="MFS general substrate transporter like domains"/>
    <property type="match status" value="1"/>
</dbReference>
<evidence type="ECO:0000256" key="2">
    <source>
        <dbReference type="ARBA" id="ARBA00022692"/>
    </source>
</evidence>
<feature type="transmembrane region" description="Helical" evidence="6">
    <location>
        <begin position="170"/>
        <end position="190"/>
    </location>
</feature>
<protein>
    <recommendedName>
        <fullName evidence="7">Major facilitator superfamily (MFS) profile domain-containing protein</fullName>
    </recommendedName>
</protein>
<sequence>MSPSPSTENEVAVADVGELTTHEEAQETEDTSNYAKFSSVVLISIVLCLATLCVAVDNTIISTAVPRITHDFHSIDDVGWYAASLNRIYPLTSCAFQPSYGKIYTLFSSKLVFLAALLIFEIGSVVCATSPNSHVFILGRALAGLGSAGIQAGTTLILAECVPLRQRPTWNSIIGSIFAVGSVAGPLLGGAFSDSTTWRWCFYINLPIGGAVMIFIAFFYDGSRGGKRAFESTGFRSQIARFDLAGTFTFVSATICLLLPLSWGGTTYAWGNARIIALLMVAGVLFCSFVGVEYWRKDSATIPLRLLRRRSIAAAIWFGLCLGGVFFVNVFYIPLWFQIVDGVSAVESAILFIPFMLSVVGGFMFAGFGTAATGYYTPFVYAGSILMSIGTGLLMTVRPQHTSRAKWVGFQILCGAGIGLGEEQGLYMVQTTLPENDVATGVGIILFAQTFGGALFVSIAQAVFLENISKALKTLAPNLDPHSVLQGASTVLPGSSHAQASPELQAVYGVAIKDALRIGLILATVSSLGAVLYDWKSLKTKRDNENDQRSNDHELEHVAEVRTEDKGK</sequence>
<comment type="subcellular location">
    <subcellularLocation>
        <location evidence="1">Membrane</location>
        <topology evidence="1">Multi-pass membrane protein</topology>
    </subcellularLocation>
</comment>
<dbReference type="STRING" id="5539.A0A3E2HLS7"/>
<feature type="transmembrane region" description="Helical" evidence="6">
    <location>
        <begin position="315"/>
        <end position="337"/>
    </location>
</feature>
<dbReference type="CDD" id="cd17502">
    <property type="entry name" value="MFS_Azr1_MDR_like"/>
    <property type="match status" value="1"/>
</dbReference>
<dbReference type="PROSITE" id="PS50850">
    <property type="entry name" value="MFS"/>
    <property type="match status" value="1"/>
</dbReference>
<feature type="domain" description="Major facilitator superfamily (MFS) profile" evidence="7">
    <location>
        <begin position="43"/>
        <end position="541"/>
    </location>
</feature>
<feature type="transmembrane region" description="Helical" evidence="6">
    <location>
        <begin position="137"/>
        <end position="158"/>
    </location>
</feature>
<comment type="caution">
    <text evidence="8">The sequence shown here is derived from an EMBL/GenBank/DDBJ whole genome shotgun (WGS) entry which is preliminary data.</text>
</comment>
<keyword evidence="3 6" id="KW-1133">Transmembrane helix</keyword>
<dbReference type="InterPro" id="IPR036259">
    <property type="entry name" value="MFS_trans_sf"/>
</dbReference>
<dbReference type="InterPro" id="IPR020846">
    <property type="entry name" value="MFS_dom"/>
</dbReference>
<evidence type="ECO:0000256" key="5">
    <source>
        <dbReference type="SAM" id="MobiDB-lite"/>
    </source>
</evidence>
<evidence type="ECO:0000313" key="8">
    <source>
        <dbReference type="EMBL" id="RFU34193.1"/>
    </source>
</evidence>
<dbReference type="PRINTS" id="PR01036">
    <property type="entry name" value="TCRTETB"/>
</dbReference>
<dbReference type="OMA" id="PRITHDF"/>
<evidence type="ECO:0000259" key="7">
    <source>
        <dbReference type="PROSITE" id="PS50850"/>
    </source>
</evidence>
<evidence type="ECO:0000313" key="9">
    <source>
        <dbReference type="Proteomes" id="UP000258309"/>
    </source>
</evidence>
<feature type="transmembrane region" description="Helical" evidence="6">
    <location>
        <begin position="111"/>
        <end position="131"/>
    </location>
</feature>
<dbReference type="FunFam" id="1.20.1250.20:FF:000196">
    <property type="entry name" value="MFS toxin efflux pump (AflT)"/>
    <property type="match status" value="1"/>
</dbReference>
<dbReference type="OrthoDB" id="10021397at2759"/>
<evidence type="ECO:0000256" key="3">
    <source>
        <dbReference type="ARBA" id="ARBA00022989"/>
    </source>
</evidence>
<evidence type="ECO:0000256" key="1">
    <source>
        <dbReference type="ARBA" id="ARBA00004141"/>
    </source>
</evidence>
<feature type="transmembrane region" description="Helical" evidence="6">
    <location>
        <begin position="202"/>
        <end position="221"/>
    </location>
</feature>
<dbReference type="PANTHER" id="PTHR23501">
    <property type="entry name" value="MAJOR FACILITATOR SUPERFAMILY"/>
    <property type="match status" value="1"/>
</dbReference>
<dbReference type="SUPFAM" id="SSF103473">
    <property type="entry name" value="MFS general substrate transporter"/>
    <property type="match status" value="1"/>
</dbReference>
<reference evidence="8 9" key="1">
    <citation type="submission" date="2018-05" db="EMBL/GenBank/DDBJ databases">
        <title>Draft genome sequence of Scytalidium lignicola DSM 105466, a ubiquitous saprotrophic fungus.</title>
        <authorList>
            <person name="Buettner E."/>
            <person name="Gebauer A.M."/>
            <person name="Hofrichter M."/>
            <person name="Liers C."/>
            <person name="Kellner H."/>
        </authorList>
    </citation>
    <scope>NUCLEOTIDE SEQUENCE [LARGE SCALE GENOMIC DNA]</scope>
    <source>
        <strain evidence="8 9">DSM 105466</strain>
    </source>
</reference>
<feature type="non-terminal residue" evidence="8">
    <location>
        <position position="1"/>
    </location>
</feature>
<accession>A0A3E2HLS7</accession>
<dbReference type="InterPro" id="IPR011701">
    <property type="entry name" value="MFS"/>
</dbReference>
<keyword evidence="9" id="KW-1185">Reference proteome</keyword>